<dbReference type="InterPro" id="IPR043573">
    <property type="entry name" value="Fig4-like"/>
</dbReference>
<keyword evidence="3" id="KW-0472">Membrane</keyword>
<evidence type="ECO:0000259" key="5">
    <source>
        <dbReference type="PROSITE" id="PS50275"/>
    </source>
</evidence>
<evidence type="ECO:0000256" key="4">
    <source>
        <dbReference type="SAM" id="MobiDB-lite"/>
    </source>
</evidence>
<gene>
    <name evidence="6" type="ORF">POVWA2_002290</name>
</gene>
<protein>
    <submittedName>
        <fullName evidence="6">Inositol 5-phosphatase, putative</fullName>
    </submittedName>
</protein>
<dbReference type="EMBL" id="FLRE01000012">
    <property type="protein sequence ID" value="SBT31098.1"/>
    <property type="molecule type" value="Genomic_DNA"/>
</dbReference>
<comment type="subcellular location">
    <subcellularLocation>
        <location evidence="1">Endomembrane system</location>
    </subcellularLocation>
</comment>
<dbReference type="InterPro" id="IPR002013">
    <property type="entry name" value="SAC_dom"/>
</dbReference>
<organism evidence="6 7">
    <name type="scientific">Plasmodium ovale wallikeri</name>
    <dbReference type="NCBI Taxonomy" id="864142"/>
    <lineage>
        <taxon>Eukaryota</taxon>
        <taxon>Sar</taxon>
        <taxon>Alveolata</taxon>
        <taxon>Apicomplexa</taxon>
        <taxon>Aconoidasida</taxon>
        <taxon>Haemosporida</taxon>
        <taxon>Plasmodiidae</taxon>
        <taxon>Plasmodium</taxon>
        <taxon>Plasmodium (Plasmodium)</taxon>
    </lineage>
</organism>
<feature type="compositionally biased region" description="Basic residues" evidence="4">
    <location>
        <begin position="891"/>
        <end position="923"/>
    </location>
</feature>
<keyword evidence="2" id="KW-0378">Hydrolase</keyword>
<sequence>MGIAYLLFLPLPNSPLPNSPLPNSPLPKSRKMYPGGVTPLRRFKVYGNEKSIFLVGINKREETYDITELERCEDIKIRHHFSMNSKVKYRSFFRISKIKYICKCEGILGCIKFYNYPYLYVLRKKEKIGYLFNEHKIYMVKDIFIVPFKDDINTHYNEVNELVQLFYNSINLKNLYFSYTYNLANSAQDNYLNQKNFLKGNRMYHDKYRYNYIWNYYHCKNFLKNNIYVCLYLIHGYIVQSKFTCTGRCIDITFIARRSNKYAGTRYRKRGINIKGYAANEVESEIIFFEKNNVNAILAYVQLRGSIPIFWKQNVNYKLLTKPCIKYTNNDINYSGSINHFSSLYGKYGYPIVIVNLLSKNKKKDESKLSKQYKKCINTINKHIPKEIKVIYKHIDLKKTYKIGNKYVQYHLKLLYNFSRNNIGYFYVSNFNIISIQRGILRFNCIDCLDRTNAAQIFICIYMVNKFLKILKIAKKKDICLNDITHLSRLYEQLGDAISKQYAGSTAHKKYTPGLNDNFFVQSKELFTSIKRYYINYFNDLEKQTSINLFLGYIHDKVNYISKANELDTLVHASHFRTLRNRTFWWVLPLECFFRKIESLLGRNTCYVNYGRNYLYNQFKHGKKNFYMGNTNRLVTAGDVRRYTKIFKNFHKNVKFYRCFSRTNVFKHLYNVDIFHNNLFHMSNWVLSPKTIMSITSFRGCLNEGECFSIRKLFHYIVEMYKYYNVYTKNFDTYIEKNNIFRFKIWRLIACYNYVTYIKIYFDHFFRFYVYLCSSYNVQRVYLQHVTTLAETESKVGMYIEEPHRRTDLFAEQTTSGGQINLTTFEKDARRITQEFYRRKEVSFLLEPYLSYYAVRKGPYSYLLISIASPPCPSRGSKKGGRSRDGCQRRSYPRRSYPRRSYPRRSYPRRSYPRRSYPRRSYPRRRRISANCRGGEEYAGLLLRSRRINNLVKSKRRGLITAAWRVAKIHKWRERQKTEHFQIGEETQIDLPYAYCPVYFNANLLKLFLFARHLFWEMSPQLRQITPAVTTDVAVAGSGRSRYDVHFFLQKLLRMPCAHDFFADLYMCYVYRAHRYKELYLRFYESGKSAIYGNQGRTGQKSNERLFIEEYDSYENIFKKKKNVFLIEEKITKEIKQNYRFISERHLVVKNFFKKYNFEMKSFREKEEKIKSYFYKTIHKHSSQTYDYNALLDGFRGDLNSCMRKGKMYPHTRAHSQVATFNVLRDRIERRIDYYEYCDPLRRELFQVH</sequence>
<evidence type="ECO:0000313" key="6">
    <source>
        <dbReference type="EMBL" id="SBT31098.1"/>
    </source>
</evidence>
<feature type="domain" description="SAC" evidence="5">
    <location>
        <begin position="166"/>
        <end position="504"/>
    </location>
</feature>
<dbReference type="PROSITE" id="PS50275">
    <property type="entry name" value="SAC"/>
    <property type="match status" value="1"/>
</dbReference>
<evidence type="ECO:0000256" key="2">
    <source>
        <dbReference type="ARBA" id="ARBA00022801"/>
    </source>
</evidence>
<name>A0A1A8YHS2_PLAOA</name>
<dbReference type="PANTHER" id="PTHR45738:SF5">
    <property type="entry name" value="POLYPHOSPHOINOSITIDE PHOSPHATASE"/>
    <property type="match status" value="1"/>
</dbReference>
<proteinExistence type="predicted"/>
<dbReference type="GO" id="GO:0046856">
    <property type="term" value="P:phosphatidylinositol dephosphorylation"/>
    <property type="evidence" value="ECO:0007669"/>
    <property type="project" value="InterPro"/>
</dbReference>
<feature type="region of interest" description="Disordered" evidence="4">
    <location>
        <begin position="872"/>
        <end position="923"/>
    </location>
</feature>
<reference evidence="7" key="1">
    <citation type="submission" date="2016-05" db="EMBL/GenBank/DDBJ databases">
        <authorList>
            <person name="Naeem Raeece"/>
        </authorList>
    </citation>
    <scope>NUCLEOTIDE SEQUENCE [LARGE SCALE GENOMIC DNA]</scope>
</reference>
<dbReference type="AlphaFoldDB" id="A0A1A8YHS2"/>
<evidence type="ECO:0000256" key="3">
    <source>
        <dbReference type="ARBA" id="ARBA00023136"/>
    </source>
</evidence>
<dbReference type="GO" id="GO:0043813">
    <property type="term" value="F:phosphatidylinositol-3,5-bisphosphate 5-phosphatase activity"/>
    <property type="evidence" value="ECO:0007669"/>
    <property type="project" value="InterPro"/>
</dbReference>
<accession>A0A1A8YHS2</accession>
<dbReference type="Proteomes" id="UP000078550">
    <property type="component" value="Unassembled WGS sequence"/>
</dbReference>
<evidence type="ECO:0000313" key="7">
    <source>
        <dbReference type="Proteomes" id="UP000078550"/>
    </source>
</evidence>
<dbReference type="Pfam" id="PF02383">
    <property type="entry name" value="Syja_N"/>
    <property type="match status" value="1"/>
</dbReference>
<evidence type="ECO:0000256" key="1">
    <source>
        <dbReference type="ARBA" id="ARBA00004308"/>
    </source>
</evidence>
<dbReference type="PANTHER" id="PTHR45738">
    <property type="entry name" value="POLYPHOSPHOINOSITIDE PHOSPHATASE"/>
    <property type="match status" value="1"/>
</dbReference>
<dbReference type="GO" id="GO:0012505">
    <property type="term" value="C:endomembrane system"/>
    <property type="evidence" value="ECO:0007669"/>
    <property type="project" value="UniProtKB-SubCell"/>
</dbReference>